<dbReference type="EMBL" id="QJSP01000009">
    <property type="protein sequence ID" value="PYE15946.1"/>
    <property type="molecule type" value="Genomic_DNA"/>
</dbReference>
<dbReference type="InterPro" id="IPR042099">
    <property type="entry name" value="ANL_N_sf"/>
</dbReference>
<dbReference type="RefSeq" id="WP_170135232.1">
    <property type="nucleotide sequence ID" value="NZ_QJSP01000009.1"/>
</dbReference>
<gene>
    <name evidence="1" type="ORF">DFR67_109174</name>
</gene>
<name>A0A318RMU3_WILLI</name>
<sequence>MSTPTRTGSAVSRLTAMIDDKDRYDVPPGDLLATQLEAANDLFRDRLAKIPLLENRAAEGGITSVRSREELLPLLFAHTAYKSYPEGWLAEKKWDRLGRWLATISTHEVKDVDLDGVTNIDGWLGALEQSGHYLCCSSGTTGKSAMMNSTKADLEWNRKEAMSSFAWGSGSVIGDNRMMFGLGPGTTVARNNAIRDALIEGFTDPDTEPFMYPVPPISIGQITGMVVLRKAIADGTARPAEIAEFEATSATRQKLMDDARTISAEALLKARKRKLLLSGMYANLYPLAQLVRELGFSGKDFHPENTIYIGGGLKGATLPDDYREYIAETFNLSPERTFQMYGMQEMNAAMPRCRAQRYHVPAWLMLLLLDESGENLLPASDGEVEGRAAFFDLSVNGRWNGVISGDKIVADYNPCACGSRSPSIRDNIGRYADQPGGDKISCSGTTDAYVRGIS</sequence>
<organism evidence="1 2">
    <name type="scientific">Williamsia limnetica</name>
    <dbReference type="NCBI Taxonomy" id="882452"/>
    <lineage>
        <taxon>Bacteria</taxon>
        <taxon>Bacillati</taxon>
        <taxon>Actinomycetota</taxon>
        <taxon>Actinomycetes</taxon>
        <taxon>Mycobacteriales</taxon>
        <taxon>Nocardiaceae</taxon>
        <taxon>Williamsia</taxon>
    </lineage>
</organism>
<protein>
    <recommendedName>
        <fullName evidence="3">Phenylacetate-coenzyme A ligase PaaK-like adenylate-forming protein</fullName>
    </recommendedName>
</protein>
<evidence type="ECO:0008006" key="3">
    <source>
        <dbReference type="Google" id="ProtNLM"/>
    </source>
</evidence>
<accession>A0A318RMU3</accession>
<dbReference type="Gene3D" id="3.40.50.12780">
    <property type="entry name" value="N-terminal domain of ligase-like"/>
    <property type="match status" value="1"/>
</dbReference>
<reference evidence="1 2" key="1">
    <citation type="submission" date="2018-06" db="EMBL/GenBank/DDBJ databases">
        <title>Genomic Encyclopedia of Type Strains, Phase IV (KMG-IV): sequencing the most valuable type-strain genomes for metagenomic binning, comparative biology and taxonomic classification.</title>
        <authorList>
            <person name="Goeker M."/>
        </authorList>
    </citation>
    <scope>NUCLEOTIDE SEQUENCE [LARGE SCALE GENOMIC DNA]</scope>
    <source>
        <strain evidence="1 2">DSM 45521</strain>
    </source>
</reference>
<evidence type="ECO:0000313" key="2">
    <source>
        <dbReference type="Proteomes" id="UP000247591"/>
    </source>
</evidence>
<evidence type="ECO:0000313" key="1">
    <source>
        <dbReference type="EMBL" id="PYE15946.1"/>
    </source>
</evidence>
<keyword evidence="2" id="KW-1185">Reference proteome</keyword>
<dbReference type="AlphaFoldDB" id="A0A318RMU3"/>
<comment type="caution">
    <text evidence="1">The sequence shown here is derived from an EMBL/GenBank/DDBJ whole genome shotgun (WGS) entry which is preliminary data.</text>
</comment>
<proteinExistence type="predicted"/>
<dbReference type="Proteomes" id="UP000247591">
    <property type="component" value="Unassembled WGS sequence"/>
</dbReference>